<reference evidence="2 3" key="1">
    <citation type="submission" date="2020-04" db="EMBL/GenBank/DDBJ databases">
        <title>Plant Genome Project.</title>
        <authorList>
            <person name="Zhang R.-G."/>
        </authorList>
    </citation>
    <scope>NUCLEOTIDE SEQUENCE [LARGE SCALE GENOMIC DNA]</scope>
    <source>
        <strain evidence="2">YNK0</strain>
        <tissue evidence="2">Leaf</tissue>
    </source>
</reference>
<dbReference type="GO" id="GO:0015919">
    <property type="term" value="P:peroxisomal membrane transport"/>
    <property type="evidence" value="ECO:0007669"/>
    <property type="project" value="InterPro"/>
</dbReference>
<keyword evidence="1" id="KW-0812">Transmembrane</keyword>
<name>A0A834YLV4_TETSI</name>
<keyword evidence="1" id="KW-0472">Membrane</keyword>
<accession>A0A834YLV4</accession>
<dbReference type="PANTHER" id="PTHR36361:SF1">
    <property type="entry name" value="PROTEIN APEM9"/>
    <property type="match status" value="1"/>
</dbReference>
<keyword evidence="1" id="KW-1133">Transmembrane helix</keyword>
<sequence length="361" mass="40184">MALFVSNTAIWEEIERSESYLVCCLFEEAASMASSVLRRLCETYYPKTVEDVQLNDMMESAGMVLVQSLKELGRTSEILSELKILFGSVTAIPVQVLLAGACFQISEGSSSGLQELLEEFLSKWRYVDGQSYILTSVEASGANMKGFDGNYVLGVEEYLGVVELYTVTLLGMVSNDMDLAISWVEKAELPEEKRQELLRRLRSLYSLKATSSSHGVVTPLLADKNEAHAASGEESNIPRVGGFSRASNARYPPNGGNDTKKTISKFSEQIDPFFWWFRTIHLKFANACLLISHGKIALFCSVVFFIYHVFLKKRAILKRIATRKAFSVKKALVDMWQLAFSVQVNPLAAVQPLPVATRGSR</sequence>
<dbReference type="Proteomes" id="UP000655225">
    <property type="component" value="Unassembled WGS sequence"/>
</dbReference>
<comment type="caution">
    <text evidence="2">The sequence shown here is derived from an EMBL/GenBank/DDBJ whole genome shotgun (WGS) entry which is preliminary data.</text>
</comment>
<organism evidence="2 3">
    <name type="scientific">Tetracentron sinense</name>
    <name type="common">Spur-leaf</name>
    <dbReference type="NCBI Taxonomy" id="13715"/>
    <lineage>
        <taxon>Eukaryota</taxon>
        <taxon>Viridiplantae</taxon>
        <taxon>Streptophyta</taxon>
        <taxon>Embryophyta</taxon>
        <taxon>Tracheophyta</taxon>
        <taxon>Spermatophyta</taxon>
        <taxon>Magnoliopsida</taxon>
        <taxon>Trochodendrales</taxon>
        <taxon>Trochodendraceae</taxon>
        <taxon>Tetracentron</taxon>
    </lineage>
</organism>
<feature type="transmembrane region" description="Helical" evidence="1">
    <location>
        <begin position="289"/>
        <end position="310"/>
    </location>
</feature>
<proteinExistence type="predicted"/>
<dbReference type="AlphaFoldDB" id="A0A834YLV4"/>
<gene>
    <name evidence="2" type="ORF">HHK36_026181</name>
</gene>
<protein>
    <recommendedName>
        <fullName evidence="4">3-phosphoinositide-dependent protein kinase-1</fullName>
    </recommendedName>
</protein>
<evidence type="ECO:0000313" key="3">
    <source>
        <dbReference type="Proteomes" id="UP000655225"/>
    </source>
</evidence>
<dbReference type="OMA" id="FGNTRFS"/>
<dbReference type="EMBL" id="JABCRI010000019">
    <property type="protein sequence ID" value="KAF8389486.1"/>
    <property type="molecule type" value="Genomic_DNA"/>
</dbReference>
<dbReference type="OrthoDB" id="1919407at2759"/>
<evidence type="ECO:0000256" key="1">
    <source>
        <dbReference type="SAM" id="Phobius"/>
    </source>
</evidence>
<keyword evidence="3" id="KW-1185">Reference proteome</keyword>
<evidence type="ECO:0000313" key="2">
    <source>
        <dbReference type="EMBL" id="KAF8389486.1"/>
    </source>
</evidence>
<dbReference type="InterPro" id="IPR034571">
    <property type="entry name" value="APEM9"/>
</dbReference>
<dbReference type="PANTHER" id="PTHR36361">
    <property type="entry name" value="PROTEIN APEM9"/>
    <property type="match status" value="1"/>
</dbReference>
<evidence type="ECO:0008006" key="4">
    <source>
        <dbReference type="Google" id="ProtNLM"/>
    </source>
</evidence>